<dbReference type="PANTHER" id="PTHR36558:SF1">
    <property type="entry name" value="RESTRICTION ENDONUCLEASE DOMAIN-CONTAINING PROTEIN-RELATED"/>
    <property type="match status" value="1"/>
</dbReference>
<proteinExistence type="predicted"/>
<dbReference type="InterPro" id="IPR008538">
    <property type="entry name" value="Uma2"/>
</dbReference>
<dbReference type="Pfam" id="PF05685">
    <property type="entry name" value="Uma2"/>
    <property type="match status" value="1"/>
</dbReference>
<evidence type="ECO:0000259" key="1">
    <source>
        <dbReference type="Pfam" id="PF05685"/>
    </source>
</evidence>
<dbReference type="PANTHER" id="PTHR36558">
    <property type="entry name" value="GLR1098 PROTEIN"/>
    <property type="match status" value="1"/>
</dbReference>
<dbReference type="Gene3D" id="3.90.1570.10">
    <property type="entry name" value="tt1808, chain A"/>
    <property type="match status" value="1"/>
</dbReference>
<dbReference type="InterPro" id="IPR012296">
    <property type="entry name" value="Nuclease_put_TT1808"/>
</dbReference>
<sequence length="180" mass="20559">MSQAHSFDPPHYTYDDYKLWEGRWELIQGTAYAMSPAPSIAHQAVSSKIAWVLEDALKDCAECRALLPVDWRVSDDTVVQPDNLVVCHPVEGAYISRAPVLIFEVLSKSTALKDQHTKFTIYETEGVRYYVMVDVDARTCKIFHLHEGRFIKLADVADETVDFDLGKCRIAFNFDLIWQT</sequence>
<name>A0A1J5QW34_9ZZZZ</name>
<gene>
    <name evidence="2" type="ORF">GALL_341730</name>
</gene>
<accession>A0A1J5QW34</accession>
<dbReference type="SUPFAM" id="SSF52980">
    <property type="entry name" value="Restriction endonuclease-like"/>
    <property type="match status" value="1"/>
</dbReference>
<feature type="domain" description="Putative restriction endonuclease" evidence="1">
    <location>
        <begin position="16"/>
        <end position="149"/>
    </location>
</feature>
<dbReference type="InterPro" id="IPR011335">
    <property type="entry name" value="Restrct_endonuc-II-like"/>
</dbReference>
<organism evidence="2">
    <name type="scientific">mine drainage metagenome</name>
    <dbReference type="NCBI Taxonomy" id="410659"/>
    <lineage>
        <taxon>unclassified sequences</taxon>
        <taxon>metagenomes</taxon>
        <taxon>ecological metagenomes</taxon>
    </lineage>
</organism>
<protein>
    <recommendedName>
        <fullName evidence="1">Putative restriction endonuclease domain-containing protein</fullName>
    </recommendedName>
</protein>
<dbReference type="EMBL" id="MLJW01000652">
    <property type="protein sequence ID" value="OIQ84020.1"/>
    <property type="molecule type" value="Genomic_DNA"/>
</dbReference>
<dbReference type="CDD" id="cd06260">
    <property type="entry name" value="DUF820-like"/>
    <property type="match status" value="1"/>
</dbReference>
<evidence type="ECO:0000313" key="2">
    <source>
        <dbReference type="EMBL" id="OIQ84020.1"/>
    </source>
</evidence>
<dbReference type="AlphaFoldDB" id="A0A1J5QW34"/>
<comment type="caution">
    <text evidence="2">The sequence shown here is derived from an EMBL/GenBank/DDBJ whole genome shotgun (WGS) entry which is preliminary data.</text>
</comment>
<reference evidence="2" key="1">
    <citation type="submission" date="2016-10" db="EMBL/GenBank/DDBJ databases">
        <title>Sequence of Gallionella enrichment culture.</title>
        <authorList>
            <person name="Poehlein A."/>
            <person name="Muehling M."/>
            <person name="Daniel R."/>
        </authorList>
    </citation>
    <scope>NUCLEOTIDE SEQUENCE</scope>
</reference>